<gene>
    <name evidence="1" type="ordered locus">SBI_09636</name>
</gene>
<evidence type="ECO:0000313" key="1">
    <source>
        <dbReference type="EMBL" id="ADI12754.1"/>
    </source>
</evidence>
<protein>
    <submittedName>
        <fullName evidence="1">Uncharacterized protein</fullName>
    </submittedName>
</protein>
<dbReference type="HOGENOM" id="CLU_3317461_0_0_11"/>
<dbReference type="KEGG" id="sbh:SBI_09636"/>
<sequence>MAFTSSTPSSRTTSWISRVAGPVSFFAEVAIFQIVPSGA</sequence>
<dbReference type="AlphaFoldDB" id="D7C9P2"/>
<keyword evidence="2" id="KW-1185">Reference proteome</keyword>
<accession>D7C9P2</accession>
<name>D7C9P2_STRBB</name>
<reference evidence="1 2" key="1">
    <citation type="journal article" date="2010" name="J. Bacteriol.">
        <title>Genome sequence of the milbemycin-producing bacterium Streptomyces bingchenggensis.</title>
        <authorList>
            <person name="Wang X.J."/>
            <person name="Yan Y.J."/>
            <person name="Zhang B."/>
            <person name="An J."/>
            <person name="Wang J.J."/>
            <person name="Tian J."/>
            <person name="Jiang L."/>
            <person name="Chen Y.H."/>
            <person name="Huang S.X."/>
            <person name="Yin M."/>
            <person name="Zhang J."/>
            <person name="Gao A.L."/>
            <person name="Liu C.X."/>
            <person name="Zhu Z.X."/>
            <person name="Xiang W.S."/>
        </authorList>
    </citation>
    <scope>NUCLEOTIDE SEQUENCE [LARGE SCALE GENOMIC DNA]</scope>
    <source>
        <strain evidence="1 2">BCW-1</strain>
    </source>
</reference>
<dbReference type="EMBL" id="CP002047">
    <property type="protein sequence ID" value="ADI12754.1"/>
    <property type="molecule type" value="Genomic_DNA"/>
</dbReference>
<dbReference type="Proteomes" id="UP000000377">
    <property type="component" value="Chromosome"/>
</dbReference>
<organism evidence="1 2">
    <name type="scientific">Streptomyces bingchenggensis (strain BCW-1)</name>
    <dbReference type="NCBI Taxonomy" id="749414"/>
    <lineage>
        <taxon>Bacteria</taxon>
        <taxon>Bacillati</taxon>
        <taxon>Actinomycetota</taxon>
        <taxon>Actinomycetes</taxon>
        <taxon>Kitasatosporales</taxon>
        <taxon>Streptomycetaceae</taxon>
        <taxon>Streptomyces</taxon>
    </lineage>
</organism>
<evidence type="ECO:0000313" key="2">
    <source>
        <dbReference type="Proteomes" id="UP000000377"/>
    </source>
</evidence>
<proteinExistence type="predicted"/>